<dbReference type="Gene3D" id="3.40.50.12780">
    <property type="entry name" value="N-terminal domain of ligase-like"/>
    <property type="match status" value="1"/>
</dbReference>
<evidence type="ECO:0000256" key="3">
    <source>
        <dbReference type="ARBA" id="ARBA00022553"/>
    </source>
</evidence>
<dbReference type="Gene3D" id="3.30.559.30">
    <property type="entry name" value="Nonribosomal peptide synthetase, condensation domain"/>
    <property type="match status" value="1"/>
</dbReference>
<dbReference type="PROSITE" id="PS50075">
    <property type="entry name" value="CARRIER"/>
    <property type="match status" value="1"/>
</dbReference>
<gene>
    <name evidence="5" type="ORF">GCM10011322_19040</name>
</gene>
<dbReference type="Proteomes" id="UP000600449">
    <property type="component" value="Unassembled WGS sequence"/>
</dbReference>
<dbReference type="EMBL" id="BMMF01000005">
    <property type="protein sequence ID" value="GGK32522.1"/>
    <property type="molecule type" value="Genomic_DNA"/>
</dbReference>
<dbReference type="Pfam" id="PF00550">
    <property type="entry name" value="PP-binding"/>
    <property type="match status" value="1"/>
</dbReference>
<dbReference type="Gene3D" id="3.30.559.10">
    <property type="entry name" value="Chloramphenicol acetyltransferase-like domain"/>
    <property type="match status" value="1"/>
</dbReference>
<dbReference type="InterPro" id="IPR045851">
    <property type="entry name" value="AMP-bd_C_sf"/>
</dbReference>
<dbReference type="PROSITE" id="PS00012">
    <property type="entry name" value="PHOSPHOPANTETHEINE"/>
    <property type="match status" value="1"/>
</dbReference>
<evidence type="ECO:0000256" key="1">
    <source>
        <dbReference type="ARBA" id="ARBA00001957"/>
    </source>
</evidence>
<dbReference type="GO" id="GO:0031177">
    <property type="term" value="F:phosphopantetheine binding"/>
    <property type="evidence" value="ECO:0007669"/>
    <property type="project" value="InterPro"/>
</dbReference>
<dbReference type="GO" id="GO:0044550">
    <property type="term" value="P:secondary metabolite biosynthetic process"/>
    <property type="evidence" value="ECO:0007669"/>
    <property type="project" value="TreeGrafter"/>
</dbReference>
<dbReference type="InterPro" id="IPR023213">
    <property type="entry name" value="CAT-like_dom_sf"/>
</dbReference>
<sequence>MIPETTDRASLARLLLDGLSRHDGPLWIQGSRTVTRPEARAMVERARASLARAGVRAGERLALHGAPAPEILAALVAALVDGVVVVPVDPQLTSHRKAQILELAPVRAVLDTVGGLDAPAALVRVDLAAGTAPAARDTAPEVEPDAPAYVFFTSGSTGAPKPVVGRRGGLAHFVAWEAQLLALEPSDRVGLLTRFSFDVVLRDVLLPLVSGAMSVIPAPGEAETAAGMMDWIAQAGVSVLHTVPSIAHAMLAASPDRPAARALRHSLFAGEPLNASLVTRWRRRFPHAQIHNLYGPTETTLAKFHARVPDPAPEGIQSCGVPLPETTYLIVGPDGARLPLGELGEVAIATRHRSLGYARPDGSLVPITTPVEGLDCYRTGDLGFRDADGHLHLRGRRDDQVKIMGVRLELAGIAASMESHPEVEKAVVIAEDDESGGKRLVAWYTAPARTDPGPAALRGFLAARLPAAGVPAHLLRCDAFPLTPNGKVDKARLVRPPAEPETYVAPSDCLEALLAAAFASVLGVERVGADADFFALGGDSLAAAGVCALLAEQDGRTLSPGAFLDAPTPSGLAALLESRTEPAAGPIPPAPDTLWFPLSPQQQRYFRTFCASGNRSWCNMVALIDLPDGVEAFAVEQAIADIAVHHDSLRLAFALDENGTVVQRIDPTSAFTLSTADLASLSSEAVDEAVAAMKRREGEEPIDVFSDRACFRATLVLLPGGARKLLWNVHHLVSDGTSQGILARSLAEWFADKTAFRRRNAALPSIRDVVHFARGRAPHELGPYFPTLLTQPVPYRHAYLPQNRPVADPQRCHAYEKSLGADTVEALRMRARDLRCTPYVLLLGGCMRSLAALTGRTDLCVVTPLAGREHPGLRDVIGDLINLVCLRVHDLDRRTPEALATQLREQVREAARRQEEQFDRVIDAIGLRFEADRNPLTGFSLNYMPQGVPGPVRHGEHADRGYKLKYDLLFLVRDFTNAVNVEIQYRTGIYDASEVAGVFDAFERHVRLICRHD</sequence>
<dbReference type="GO" id="GO:0003824">
    <property type="term" value="F:catalytic activity"/>
    <property type="evidence" value="ECO:0007669"/>
    <property type="project" value="InterPro"/>
</dbReference>
<dbReference type="AlphaFoldDB" id="A0A917Q6X2"/>
<dbReference type="InterPro" id="IPR006162">
    <property type="entry name" value="Ppantetheine_attach_site"/>
</dbReference>
<reference evidence="5 6" key="1">
    <citation type="journal article" date="2014" name="Int. J. Syst. Evol. Microbiol.">
        <title>Complete genome sequence of Corynebacterium casei LMG S-19264T (=DSM 44701T), isolated from a smear-ripened cheese.</title>
        <authorList>
            <consortium name="US DOE Joint Genome Institute (JGI-PGF)"/>
            <person name="Walter F."/>
            <person name="Albersmeier A."/>
            <person name="Kalinowski J."/>
            <person name="Ruckert C."/>
        </authorList>
    </citation>
    <scope>NUCLEOTIDE SEQUENCE [LARGE SCALE GENOMIC DNA]</scope>
    <source>
        <strain evidence="5 6">CGMCC 1.9161</strain>
    </source>
</reference>
<dbReference type="SUPFAM" id="SSF52777">
    <property type="entry name" value="CoA-dependent acyltransferases"/>
    <property type="match status" value="2"/>
</dbReference>
<dbReference type="GO" id="GO:0005737">
    <property type="term" value="C:cytoplasm"/>
    <property type="evidence" value="ECO:0007669"/>
    <property type="project" value="TreeGrafter"/>
</dbReference>
<comment type="cofactor">
    <cofactor evidence="1">
        <name>pantetheine 4'-phosphate</name>
        <dbReference type="ChEBI" id="CHEBI:47942"/>
    </cofactor>
</comment>
<keyword evidence="6" id="KW-1185">Reference proteome</keyword>
<dbReference type="InterPro" id="IPR036736">
    <property type="entry name" value="ACP-like_sf"/>
</dbReference>
<dbReference type="PROSITE" id="PS00455">
    <property type="entry name" value="AMP_BINDING"/>
    <property type="match status" value="1"/>
</dbReference>
<evidence type="ECO:0000256" key="2">
    <source>
        <dbReference type="ARBA" id="ARBA00022450"/>
    </source>
</evidence>
<dbReference type="GO" id="GO:0043041">
    <property type="term" value="P:amino acid activation for nonribosomal peptide biosynthetic process"/>
    <property type="evidence" value="ECO:0007669"/>
    <property type="project" value="TreeGrafter"/>
</dbReference>
<dbReference type="Pfam" id="PF00668">
    <property type="entry name" value="Condensation"/>
    <property type="match status" value="1"/>
</dbReference>
<dbReference type="SUPFAM" id="SSF47336">
    <property type="entry name" value="ACP-like"/>
    <property type="match status" value="1"/>
</dbReference>
<comment type="caution">
    <text evidence="5">The sequence shown here is derived from an EMBL/GenBank/DDBJ whole genome shotgun (WGS) entry which is preliminary data.</text>
</comment>
<evidence type="ECO:0000259" key="4">
    <source>
        <dbReference type="PROSITE" id="PS50075"/>
    </source>
</evidence>
<organism evidence="5 6">
    <name type="scientific">Salinarimonas ramus</name>
    <dbReference type="NCBI Taxonomy" id="690164"/>
    <lineage>
        <taxon>Bacteria</taxon>
        <taxon>Pseudomonadati</taxon>
        <taxon>Pseudomonadota</taxon>
        <taxon>Alphaproteobacteria</taxon>
        <taxon>Hyphomicrobiales</taxon>
        <taxon>Salinarimonadaceae</taxon>
        <taxon>Salinarimonas</taxon>
    </lineage>
</organism>
<dbReference type="Gene3D" id="1.10.1200.10">
    <property type="entry name" value="ACP-like"/>
    <property type="match status" value="1"/>
</dbReference>
<dbReference type="InterPro" id="IPR000873">
    <property type="entry name" value="AMP-dep_synth/lig_dom"/>
</dbReference>
<dbReference type="InterPro" id="IPR042099">
    <property type="entry name" value="ANL_N_sf"/>
</dbReference>
<dbReference type="InterPro" id="IPR009081">
    <property type="entry name" value="PP-bd_ACP"/>
</dbReference>
<accession>A0A917Q6X2</accession>
<name>A0A917Q6X2_9HYPH</name>
<dbReference type="Gene3D" id="3.30.300.30">
    <property type="match status" value="1"/>
</dbReference>
<dbReference type="PANTHER" id="PTHR45527:SF1">
    <property type="entry name" value="FATTY ACID SYNTHASE"/>
    <property type="match status" value="1"/>
</dbReference>
<keyword evidence="3" id="KW-0597">Phosphoprotein</keyword>
<dbReference type="Pfam" id="PF00501">
    <property type="entry name" value="AMP-binding"/>
    <property type="match status" value="1"/>
</dbReference>
<evidence type="ECO:0000313" key="5">
    <source>
        <dbReference type="EMBL" id="GGK32522.1"/>
    </source>
</evidence>
<dbReference type="PANTHER" id="PTHR45527">
    <property type="entry name" value="NONRIBOSOMAL PEPTIDE SYNTHETASE"/>
    <property type="match status" value="1"/>
</dbReference>
<protein>
    <recommendedName>
        <fullName evidence="4">Carrier domain-containing protein</fullName>
    </recommendedName>
</protein>
<dbReference type="SUPFAM" id="SSF56801">
    <property type="entry name" value="Acetyl-CoA synthetase-like"/>
    <property type="match status" value="1"/>
</dbReference>
<proteinExistence type="predicted"/>
<dbReference type="InterPro" id="IPR025110">
    <property type="entry name" value="AMP-bd_C"/>
</dbReference>
<evidence type="ECO:0000313" key="6">
    <source>
        <dbReference type="Proteomes" id="UP000600449"/>
    </source>
</evidence>
<dbReference type="Pfam" id="PF13193">
    <property type="entry name" value="AMP-binding_C"/>
    <property type="match status" value="1"/>
</dbReference>
<dbReference type="InterPro" id="IPR020806">
    <property type="entry name" value="PKS_PP-bd"/>
</dbReference>
<dbReference type="RefSeq" id="WP_188912117.1">
    <property type="nucleotide sequence ID" value="NZ_BMMF01000005.1"/>
</dbReference>
<dbReference type="SMART" id="SM00823">
    <property type="entry name" value="PKS_PP"/>
    <property type="match status" value="1"/>
</dbReference>
<dbReference type="InterPro" id="IPR020845">
    <property type="entry name" value="AMP-binding_CS"/>
</dbReference>
<feature type="domain" description="Carrier" evidence="4">
    <location>
        <begin position="505"/>
        <end position="580"/>
    </location>
</feature>
<keyword evidence="2" id="KW-0596">Phosphopantetheine</keyword>
<dbReference type="InterPro" id="IPR001242">
    <property type="entry name" value="Condensation_dom"/>
</dbReference>